<evidence type="ECO:0000313" key="2">
    <source>
        <dbReference type="EMBL" id="CAL6049006.1"/>
    </source>
</evidence>
<accession>A0ABP1JYS5</accession>
<keyword evidence="3" id="KW-1185">Reference proteome</keyword>
<evidence type="ECO:0000313" key="3">
    <source>
        <dbReference type="Proteomes" id="UP001642409"/>
    </source>
</evidence>
<comment type="caution">
    <text evidence="2">The sequence shown here is derived from an EMBL/GenBank/DDBJ whole genome shotgun (WGS) entry which is preliminary data.</text>
</comment>
<dbReference type="EMBL" id="CAXDID020000177">
    <property type="protein sequence ID" value="CAL6049006.1"/>
    <property type="molecule type" value="Genomic_DNA"/>
</dbReference>
<evidence type="ECO:0000256" key="1">
    <source>
        <dbReference type="SAM" id="MobiDB-lite"/>
    </source>
</evidence>
<feature type="region of interest" description="Disordered" evidence="1">
    <location>
        <begin position="98"/>
        <end position="127"/>
    </location>
</feature>
<organism evidence="2 3">
    <name type="scientific">Hexamita inflata</name>
    <dbReference type="NCBI Taxonomy" id="28002"/>
    <lineage>
        <taxon>Eukaryota</taxon>
        <taxon>Metamonada</taxon>
        <taxon>Diplomonadida</taxon>
        <taxon>Hexamitidae</taxon>
        <taxon>Hexamitinae</taxon>
        <taxon>Hexamita</taxon>
    </lineage>
</organism>
<name>A0ABP1JYS5_9EUKA</name>
<gene>
    <name evidence="2" type="ORF">HINF_LOCUS42964</name>
</gene>
<reference evidence="2 3" key="1">
    <citation type="submission" date="2024-07" db="EMBL/GenBank/DDBJ databases">
        <authorList>
            <person name="Akdeniz Z."/>
        </authorList>
    </citation>
    <scope>NUCLEOTIDE SEQUENCE [LARGE SCALE GENOMIC DNA]</scope>
</reference>
<feature type="compositionally biased region" description="Polar residues" evidence="1">
    <location>
        <begin position="103"/>
        <end position="125"/>
    </location>
</feature>
<sequence>MNSDAGAANRSKEYLLLYEKYINSTENIYGLTFRPRKPKNTDPANANQSDTTVINVKETEQQAQAQKVFAFSQMNTDEVIEVKQQPMQQPDLQQQLPDLIPEASNNPSNTQPSLNNERPKYSSTLERSEENKIYNLSHIQCQSLLGQTMCEQRVRTDYWLLSDYDKLITFMEQNGIGYYFKFAKHTNTSLQLVTINFNLLLEKIESTYVSPEEQIQLLKNIDSKFIQKQKFYAKVDFDSLQLKTAFFQALKVTKRTVFSVLYSSEKFGVDETIVCQFLQKTIQEMNE</sequence>
<dbReference type="Proteomes" id="UP001642409">
    <property type="component" value="Unassembled WGS sequence"/>
</dbReference>
<protein>
    <submittedName>
        <fullName evidence="2">Hypothetical_protein</fullName>
    </submittedName>
</protein>
<proteinExistence type="predicted"/>